<keyword evidence="3" id="KW-1185">Reference proteome</keyword>
<feature type="compositionally biased region" description="Basic and acidic residues" evidence="1">
    <location>
        <begin position="81"/>
        <end position="93"/>
    </location>
</feature>
<evidence type="ECO:0000313" key="3">
    <source>
        <dbReference type="Proteomes" id="UP001562425"/>
    </source>
</evidence>
<comment type="caution">
    <text evidence="2">The sequence shown here is derived from an EMBL/GenBank/DDBJ whole genome shotgun (WGS) entry which is preliminary data.</text>
</comment>
<dbReference type="AlphaFoldDB" id="A0ABD1DWQ6"/>
<gene>
    <name evidence="2" type="ORF">pipiens_019070</name>
</gene>
<dbReference type="Proteomes" id="UP001562425">
    <property type="component" value="Unassembled WGS sequence"/>
</dbReference>
<evidence type="ECO:0000313" key="2">
    <source>
        <dbReference type="EMBL" id="KAL1404093.1"/>
    </source>
</evidence>
<dbReference type="EMBL" id="JBEHCU010000812">
    <property type="protein sequence ID" value="KAL1404093.1"/>
    <property type="molecule type" value="Genomic_DNA"/>
</dbReference>
<organism evidence="2 3">
    <name type="scientific">Culex pipiens pipiens</name>
    <name type="common">Northern house mosquito</name>
    <dbReference type="NCBI Taxonomy" id="38569"/>
    <lineage>
        <taxon>Eukaryota</taxon>
        <taxon>Metazoa</taxon>
        <taxon>Ecdysozoa</taxon>
        <taxon>Arthropoda</taxon>
        <taxon>Hexapoda</taxon>
        <taxon>Insecta</taxon>
        <taxon>Pterygota</taxon>
        <taxon>Neoptera</taxon>
        <taxon>Endopterygota</taxon>
        <taxon>Diptera</taxon>
        <taxon>Nematocera</taxon>
        <taxon>Culicoidea</taxon>
        <taxon>Culicidae</taxon>
        <taxon>Culicinae</taxon>
        <taxon>Culicini</taxon>
        <taxon>Culex</taxon>
        <taxon>Culex</taxon>
    </lineage>
</organism>
<accession>A0ABD1DWQ6</accession>
<protein>
    <submittedName>
        <fullName evidence="2">Uncharacterized protein</fullName>
    </submittedName>
</protein>
<sequence length="190" mass="21213">MKTRLGDAAIETRRFGERLRLSHKLFKRFKKVPDKKSKSSNTASSIKLGDLLVDDSGPNLIPPLQPDSDCPPSLSPPTLEECNRTDVGPERNKPESAVVRWRVCDERGQTSAPLVTTKFITQDQNQGYSGQCFMHSSMSHFPVNTDMIKQSTVLSELIVSPVRAVEKELVHPIVNFGELGPIRYTAYMCP</sequence>
<evidence type="ECO:0000256" key="1">
    <source>
        <dbReference type="SAM" id="MobiDB-lite"/>
    </source>
</evidence>
<feature type="region of interest" description="Disordered" evidence="1">
    <location>
        <begin position="57"/>
        <end position="93"/>
    </location>
</feature>
<proteinExistence type="predicted"/>
<reference evidence="2 3" key="1">
    <citation type="submission" date="2024-05" db="EMBL/GenBank/DDBJ databases">
        <title>Culex pipiens pipiens assembly and annotation.</title>
        <authorList>
            <person name="Alout H."/>
            <person name="Durand T."/>
        </authorList>
    </citation>
    <scope>NUCLEOTIDE SEQUENCE [LARGE SCALE GENOMIC DNA]</scope>
    <source>
        <strain evidence="2">HA-2024</strain>
        <tissue evidence="2">Whole body</tissue>
    </source>
</reference>
<name>A0ABD1DWQ6_CULPP</name>